<sequence>MTQKKFSTLQADIEPIFREIEQVKEKHGLTTLSLESFQLSDQYSGSCAGKDGFLARREFKHRRDSTTSFRLLI</sequence>
<reference evidence="1 2" key="1">
    <citation type="submission" date="2024-04" db="EMBL/GenBank/DDBJ databases">
        <title>Defined microbial consortia suppress multidrug-resistant proinflammatory Enterobacteriaceae via ecological control.</title>
        <authorList>
            <person name="Furuichi M."/>
            <person name="Kawaguchi T."/>
            <person name="Pust M."/>
            <person name="Yasuma K."/>
            <person name="Plichta D."/>
            <person name="Hasegawa N."/>
            <person name="Ohya T."/>
            <person name="Bhattarai S."/>
            <person name="Sasajima S."/>
            <person name="Aoto Y."/>
            <person name="Tuganbaev T."/>
            <person name="Yaginuma M."/>
            <person name="Ueda M."/>
            <person name="Okahashi N."/>
            <person name="Amafuji K."/>
            <person name="Kiridooshi Y."/>
            <person name="Sugita K."/>
            <person name="Strazar M."/>
            <person name="Skelly A."/>
            <person name="Suda W."/>
            <person name="Hattori M."/>
            <person name="Nakamoto N."/>
            <person name="Caballero S."/>
            <person name="Norman J."/>
            <person name="Olle B."/>
            <person name="Tanoue T."/>
            <person name="Arita M."/>
            <person name="Bucci V."/>
            <person name="Atarashi K."/>
            <person name="Xavier R."/>
            <person name="Honda K."/>
        </authorList>
    </citation>
    <scope>NUCLEOTIDE SEQUENCE [LARGE SCALE GENOMIC DNA]</scope>
    <source>
        <strain evidence="2">k34-0107-D12</strain>
    </source>
</reference>
<proteinExistence type="predicted"/>
<comment type="caution">
    <text evidence="1">The sequence shown here is derived from an EMBL/GenBank/DDBJ whole genome shotgun (WGS) entry which is preliminary data.</text>
</comment>
<protein>
    <submittedName>
        <fullName evidence="1">Uncharacterized protein</fullName>
    </submittedName>
</protein>
<name>A0ABQ0C2S9_9FIRM</name>
<accession>A0ABQ0C2S9</accession>
<dbReference type="Proteomes" id="UP001600941">
    <property type="component" value="Unassembled WGS sequence"/>
</dbReference>
<organism evidence="1 2">
    <name type="scientific">Blautia parvula</name>
    <dbReference type="NCBI Taxonomy" id="2877527"/>
    <lineage>
        <taxon>Bacteria</taxon>
        <taxon>Bacillati</taxon>
        <taxon>Bacillota</taxon>
        <taxon>Clostridia</taxon>
        <taxon>Lachnospirales</taxon>
        <taxon>Lachnospiraceae</taxon>
        <taxon>Blautia</taxon>
    </lineage>
</organism>
<gene>
    <name evidence="1" type="ORF">K340107D12_58760</name>
</gene>
<keyword evidence="2" id="KW-1185">Reference proteome</keyword>
<evidence type="ECO:0000313" key="2">
    <source>
        <dbReference type="Proteomes" id="UP001600941"/>
    </source>
</evidence>
<dbReference type="EMBL" id="BAABZQ010000001">
    <property type="protein sequence ID" value="GAA6503060.1"/>
    <property type="molecule type" value="Genomic_DNA"/>
</dbReference>
<dbReference type="RefSeq" id="WP_054353782.1">
    <property type="nucleotide sequence ID" value="NZ_BAABZQ010000001.1"/>
</dbReference>
<evidence type="ECO:0000313" key="1">
    <source>
        <dbReference type="EMBL" id="GAA6503060.1"/>
    </source>
</evidence>